<dbReference type="Proteomes" id="UP001148203">
    <property type="component" value="Unassembled WGS sequence"/>
</dbReference>
<dbReference type="EMBL" id="JAMDGY010000016">
    <property type="protein sequence ID" value="MDD0990092.1"/>
    <property type="molecule type" value="Genomic_DNA"/>
</dbReference>
<evidence type="ECO:0000256" key="1">
    <source>
        <dbReference type="SAM" id="Phobius"/>
    </source>
</evidence>
<feature type="transmembrane region" description="Helical" evidence="1">
    <location>
        <begin position="108"/>
        <end position="128"/>
    </location>
</feature>
<dbReference type="PROSITE" id="PS51257">
    <property type="entry name" value="PROKAR_LIPOPROTEIN"/>
    <property type="match status" value="1"/>
</dbReference>
<keyword evidence="3" id="KW-1185">Reference proteome</keyword>
<accession>A0ABT5NPI5</accession>
<keyword evidence="1" id="KW-0812">Transmembrane</keyword>
<keyword evidence="1" id="KW-1133">Transmembrane helix</keyword>
<dbReference type="RefSeq" id="WP_273908802.1">
    <property type="nucleotide sequence ID" value="NZ_JAMDGX010000001.1"/>
</dbReference>
<keyword evidence="1" id="KW-0472">Membrane</keyword>
<protein>
    <submittedName>
        <fullName evidence="2">Uncharacterized protein</fullName>
    </submittedName>
</protein>
<evidence type="ECO:0000313" key="2">
    <source>
        <dbReference type="EMBL" id="MDD0990092.1"/>
    </source>
</evidence>
<organism evidence="2 3">
    <name type="scientific">Pseudomonas fontis</name>
    <dbReference type="NCBI Taxonomy" id="2942633"/>
    <lineage>
        <taxon>Bacteria</taxon>
        <taxon>Pseudomonadati</taxon>
        <taxon>Pseudomonadota</taxon>
        <taxon>Gammaproteobacteria</taxon>
        <taxon>Pseudomonadales</taxon>
        <taxon>Pseudomonadaceae</taxon>
        <taxon>Pseudomonas</taxon>
    </lineage>
</organism>
<feature type="transmembrane region" description="Helical" evidence="1">
    <location>
        <begin position="148"/>
        <end position="173"/>
    </location>
</feature>
<gene>
    <name evidence="2" type="ORF">M5G11_06025</name>
</gene>
<feature type="transmembrane region" description="Helical" evidence="1">
    <location>
        <begin position="69"/>
        <end position="87"/>
    </location>
</feature>
<comment type="caution">
    <text evidence="2">The sequence shown here is derived from an EMBL/GenBank/DDBJ whole genome shotgun (WGS) entry which is preliminary data.</text>
</comment>
<reference evidence="2 3" key="1">
    <citation type="submission" date="2022-05" db="EMBL/GenBank/DDBJ databases">
        <title>Novel Pseudomonas spp. Isolated from a Rainbow Trout Aquaculture Facility.</title>
        <authorList>
            <person name="Testerman T."/>
            <person name="Graf J."/>
        </authorList>
    </citation>
    <scope>NUCLEOTIDE SEQUENCE [LARGE SCALE GENOMIC DNA]</scope>
    <source>
        <strain evidence="2 3">ID681</strain>
    </source>
</reference>
<proteinExistence type="predicted"/>
<sequence length="187" mass="21276">MKTARPQAAHLHIPYLLIACSLLPLFVLAGLVPAEAQGGFYVDLERFIDRHLFGQVGIWSSMFPLTAKVIGNYIALAAPIFSLWVTICIMRRSLLQPVPPAPVSLARYAWIALGCVLLDAFLIYQNYFTFTDFATQSRQYRFFGVNVVFFPVLGTLMLLAFYVMAFLSYNLLFRYPRDTLAQRKRAH</sequence>
<evidence type="ECO:0000313" key="3">
    <source>
        <dbReference type="Proteomes" id="UP001148203"/>
    </source>
</evidence>
<name>A0ABT5NPI5_9PSED</name>